<dbReference type="GO" id="GO:0004739">
    <property type="term" value="F:pyruvate dehydrogenase (acetyl-transferring) activity"/>
    <property type="evidence" value="ECO:0007669"/>
    <property type="project" value="TreeGrafter"/>
</dbReference>
<evidence type="ECO:0000256" key="3">
    <source>
        <dbReference type="ARBA" id="ARBA00023002"/>
    </source>
</evidence>
<evidence type="ECO:0000259" key="5">
    <source>
        <dbReference type="Pfam" id="PF00676"/>
    </source>
</evidence>
<comment type="cofactor">
    <cofactor evidence="1">
        <name>thiamine diphosphate</name>
        <dbReference type="ChEBI" id="CHEBI:58937"/>
    </cofactor>
</comment>
<dbReference type="PANTHER" id="PTHR11516:SF60">
    <property type="entry name" value="PYRUVATE DEHYDROGENASE E1 COMPONENT SUBUNIT ALPHA"/>
    <property type="match status" value="1"/>
</dbReference>
<evidence type="ECO:0000256" key="2">
    <source>
        <dbReference type="ARBA" id="ARBA00022946"/>
    </source>
</evidence>
<dbReference type="CDD" id="cd02000">
    <property type="entry name" value="TPP_E1_PDC_ADC_BCADC"/>
    <property type="match status" value="1"/>
</dbReference>
<evidence type="ECO:0000313" key="7">
    <source>
        <dbReference type="Proteomes" id="UP000694397"/>
    </source>
</evidence>
<dbReference type="InterPro" id="IPR001017">
    <property type="entry name" value="DH_E1"/>
</dbReference>
<keyword evidence="2" id="KW-0809">Transit peptide</keyword>
<reference evidence="6" key="2">
    <citation type="submission" date="2025-08" db="UniProtKB">
        <authorList>
            <consortium name="Ensembl"/>
        </authorList>
    </citation>
    <scope>IDENTIFICATION</scope>
</reference>
<accession>A0A8C9TSI7</accession>
<dbReference type="InterPro" id="IPR029061">
    <property type="entry name" value="THDP-binding"/>
</dbReference>
<keyword evidence="3" id="KW-0560">Oxidoreductase</keyword>
<evidence type="ECO:0000256" key="4">
    <source>
        <dbReference type="ARBA" id="ARBA00023052"/>
    </source>
</evidence>
<dbReference type="GeneTree" id="ENSGT00530000063174"/>
<dbReference type="Ensembl" id="ENSSFOT00015075525.1">
    <property type="protein sequence ID" value="ENSSFOP00015051875.1"/>
    <property type="gene ID" value="ENSSFOG00015017120.2"/>
</dbReference>
<evidence type="ECO:0000313" key="6">
    <source>
        <dbReference type="Ensembl" id="ENSSFOP00015051875.1"/>
    </source>
</evidence>
<dbReference type="InterPro" id="IPR050642">
    <property type="entry name" value="PDH_E1_Alpha_Subunit"/>
</dbReference>
<evidence type="ECO:0000256" key="1">
    <source>
        <dbReference type="ARBA" id="ARBA00001964"/>
    </source>
</evidence>
<dbReference type="Proteomes" id="UP000694397">
    <property type="component" value="Chromosome 24"/>
</dbReference>
<keyword evidence="7" id="KW-1185">Reference proteome</keyword>
<gene>
    <name evidence="6" type="primary">pdha1</name>
</gene>
<proteinExistence type="predicted"/>
<dbReference type="PANTHER" id="PTHR11516">
    <property type="entry name" value="PYRUVATE DEHYDROGENASE E1 COMPONENT, ALPHA SUBUNIT BACTERIAL AND ORGANELLAR"/>
    <property type="match status" value="1"/>
</dbReference>
<sequence length="369" mass="41212">KGNACPHLSVSQLSVYGSFVSSLLPQGVKVVVSTRTYADFTAQASFDIKKCDLHRLEEGPPQQALLTREEGLKYYRIMQTVRRMELKADQLYKQKIIRGFCHLYDGQEACAMGIEAGINPTDHLITAYRAHGYTFTRGVPVKEILAELTGRRGGVAKGKGGSMHMYAKNFYGGNGIVGAQGQIFESFNMASLWKLPCIFICENNKYGMGTSVERASASTDYYKRGDFIPGLRVDGMDVLCVREATKFAADFCRAGKGPILMELQTYRYHGHSMSDPGVSYRTREEIQEVRSKSDPISMLKERMLSTSMASVEELKEIDVEVRKEIEDAAQFATTDPEPPLEELCNHIFHNDSPLEVRGTNPWSKLKSVS</sequence>
<dbReference type="Gene3D" id="3.40.50.970">
    <property type="match status" value="2"/>
</dbReference>
<protein>
    <submittedName>
        <fullName evidence="6">Pyruvate dehydrogenase E1 subunit alpha 1b</fullName>
    </submittedName>
</protein>
<dbReference type="SUPFAM" id="SSF52518">
    <property type="entry name" value="Thiamin diphosphate-binding fold (THDP-binding)"/>
    <property type="match status" value="1"/>
</dbReference>
<dbReference type="GO" id="GO:0006086">
    <property type="term" value="P:pyruvate decarboxylation to acetyl-CoA"/>
    <property type="evidence" value="ECO:0007669"/>
    <property type="project" value="TreeGrafter"/>
</dbReference>
<feature type="domain" description="Dehydrogenase E1 component" evidence="5">
    <location>
        <begin position="179"/>
        <end position="340"/>
    </location>
</feature>
<reference evidence="6" key="3">
    <citation type="submission" date="2025-09" db="UniProtKB">
        <authorList>
            <consortium name="Ensembl"/>
        </authorList>
    </citation>
    <scope>IDENTIFICATION</scope>
</reference>
<keyword evidence="4" id="KW-0786">Thiamine pyrophosphate</keyword>
<organism evidence="6 7">
    <name type="scientific">Scleropages formosus</name>
    <name type="common">Asian bonytongue</name>
    <name type="synonym">Osteoglossum formosum</name>
    <dbReference type="NCBI Taxonomy" id="113540"/>
    <lineage>
        <taxon>Eukaryota</taxon>
        <taxon>Metazoa</taxon>
        <taxon>Chordata</taxon>
        <taxon>Craniata</taxon>
        <taxon>Vertebrata</taxon>
        <taxon>Euteleostomi</taxon>
        <taxon>Actinopterygii</taxon>
        <taxon>Neopterygii</taxon>
        <taxon>Teleostei</taxon>
        <taxon>Osteoglossocephala</taxon>
        <taxon>Osteoglossomorpha</taxon>
        <taxon>Osteoglossiformes</taxon>
        <taxon>Osteoglossidae</taxon>
        <taxon>Scleropages</taxon>
    </lineage>
</organism>
<dbReference type="AlphaFoldDB" id="A0A8C9TSI7"/>
<reference evidence="6 7" key="1">
    <citation type="submission" date="2019-04" db="EMBL/GenBank/DDBJ databases">
        <authorList>
            <consortium name="Wellcome Sanger Institute Data Sharing"/>
        </authorList>
    </citation>
    <scope>NUCLEOTIDE SEQUENCE [LARGE SCALE GENOMIC DNA]</scope>
</reference>
<name>A0A8C9TSI7_SCLFO</name>
<dbReference type="Pfam" id="PF00676">
    <property type="entry name" value="E1_dh"/>
    <property type="match status" value="1"/>
</dbReference>